<evidence type="ECO:0000256" key="1">
    <source>
        <dbReference type="ARBA" id="ARBA00023002"/>
    </source>
</evidence>
<dbReference type="RefSeq" id="WP_343764356.1">
    <property type="nucleotide sequence ID" value="NZ_BAAAFG010000005.1"/>
</dbReference>
<dbReference type="SMART" id="SM00829">
    <property type="entry name" value="PKS_ER"/>
    <property type="match status" value="1"/>
</dbReference>
<dbReference type="InterPro" id="IPR041694">
    <property type="entry name" value="ADH_N_2"/>
</dbReference>
<dbReference type="InterPro" id="IPR045010">
    <property type="entry name" value="MDR_fam"/>
</dbReference>
<dbReference type="PANTHER" id="PTHR43205">
    <property type="entry name" value="PROSTAGLANDIN REDUCTASE"/>
    <property type="match status" value="1"/>
</dbReference>
<comment type="caution">
    <text evidence="3">The sequence shown here is derived from an EMBL/GenBank/DDBJ whole genome shotgun (WGS) entry which is preliminary data.</text>
</comment>
<dbReference type="PANTHER" id="PTHR43205:SF7">
    <property type="entry name" value="PROSTAGLANDIN REDUCTASE 1"/>
    <property type="match status" value="1"/>
</dbReference>
<dbReference type="SUPFAM" id="SSF50129">
    <property type="entry name" value="GroES-like"/>
    <property type="match status" value="2"/>
</dbReference>
<dbReference type="Proteomes" id="UP001500507">
    <property type="component" value="Unassembled WGS sequence"/>
</dbReference>
<evidence type="ECO:0000259" key="2">
    <source>
        <dbReference type="SMART" id="SM00829"/>
    </source>
</evidence>
<evidence type="ECO:0000313" key="3">
    <source>
        <dbReference type="EMBL" id="GAA0871720.1"/>
    </source>
</evidence>
<dbReference type="SUPFAM" id="SSF51735">
    <property type="entry name" value="NAD(P)-binding Rossmann-fold domains"/>
    <property type="match status" value="1"/>
</dbReference>
<gene>
    <name evidence="3" type="ORF">GCM10009117_08660</name>
</gene>
<sequence length="334" mass="36422">MHKTQTILLKNRPDGKPTKDDFKFITEMIESPDKGQLILHTKYVSVDPYLRGRMRNQKSYIEPFALNEPITSAIIAEVGESNHKDFKKGDVVMGELAWKEHQLSNGKGLQKIPSDQAELSAYLGVLGMTGITAYVGMTNIGKPQDGETQVVSGAAGAVGSVAGQIGKIKGCHVVGIAGSDKKVQLLTQDFGMDKGINYKTTADIQKALKEACPNGVDIYYDNVGGEIADAIFPLLNHGARIINCGAIAVYNKTEMPQSISPQPFLIKNSASMQGFIVRDYKDQFSEAREALTQWLQDGKLKHKETIVEGFDTIPEAFIGLFDGDNIGKMVVKVV</sequence>
<proteinExistence type="predicted"/>
<keyword evidence="1" id="KW-0560">Oxidoreductase</keyword>
<dbReference type="InterPro" id="IPR011032">
    <property type="entry name" value="GroES-like_sf"/>
</dbReference>
<dbReference type="InterPro" id="IPR020843">
    <property type="entry name" value="ER"/>
</dbReference>
<dbReference type="Pfam" id="PF00107">
    <property type="entry name" value="ADH_zinc_N"/>
    <property type="match status" value="1"/>
</dbReference>
<evidence type="ECO:0000313" key="4">
    <source>
        <dbReference type="Proteomes" id="UP001500507"/>
    </source>
</evidence>
<dbReference type="InterPro" id="IPR013149">
    <property type="entry name" value="ADH-like_C"/>
</dbReference>
<dbReference type="Pfam" id="PF16884">
    <property type="entry name" value="ADH_N_2"/>
    <property type="match status" value="1"/>
</dbReference>
<accession>A0ABP3XQY7</accession>
<dbReference type="Gene3D" id="3.90.180.10">
    <property type="entry name" value="Medium-chain alcohol dehydrogenases, catalytic domain"/>
    <property type="match status" value="1"/>
</dbReference>
<dbReference type="EMBL" id="BAAAFG010000005">
    <property type="protein sequence ID" value="GAA0871720.1"/>
    <property type="molecule type" value="Genomic_DNA"/>
</dbReference>
<dbReference type="CDD" id="cd05288">
    <property type="entry name" value="PGDH"/>
    <property type="match status" value="1"/>
</dbReference>
<reference evidence="4" key="1">
    <citation type="journal article" date="2019" name="Int. J. Syst. Evol. Microbiol.">
        <title>The Global Catalogue of Microorganisms (GCM) 10K type strain sequencing project: providing services to taxonomists for standard genome sequencing and annotation.</title>
        <authorList>
            <consortium name="The Broad Institute Genomics Platform"/>
            <consortium name="The Broad Institute Genome Sequencing Center for Infectious Disease"/>
            <person name="Wu L."/>
            <person name="Ma J."/>
        </authorList>
    </citation>
    <scope>NUCLEOTIDE SEQUENCE [LARGE SCALE GENOMIC DNA]</scope>
    <source>
        <strain evidence="4">JCM 16082</strain>
    </source>
</reference>
<name>A0ABP3XQY7_9FLAO</name>
<protein>
    <submittedName>
        <fullName evidence="3">NADP-dependent oxidoreductase</fullName>
    </submittedName>
</protein>
<dbReference type="Gene3D" id="3.40.50.720">
    <property type="entry name" value="NAD(P)-binding Rossmann-like Domain"/>
    <property type="match status" value="1"/>
</dbReference>
<feature type="domain" description="Enoyl reductase (ER)" evidence="2">
    <location>
        <begin position="17"/>
        <end position="331"/>
    </location>
</feature>
<dbReference type="InterPro" id="IPR036291">
    <property type="entry name" value="NAD(P)-bd_dom_sf"/>
</dbReference>
<keyword evidence="4" id="KW-1185">Reference proteome</keyword>
<organism evidence="3 4">
    <name type="scientific">Gangjinia marincola</name>
    <dbReference type="NCBI Taxonomy" id="578463"/>
    <lineage>
        <taxon>Bacteria</taxon>
        <taxon>Pseudomonadati</taxon>
        <taxon>Bacteroidota</taxon>
        <taxon>Flavobacteriia</taxon>
        <taxon>Flavobacteriales</taxon>
        <taxon>Flavobacteriaceae</taxon>
        <taxon>Gangjinia</taxon>
    </lineage>
</organism>